<dbReference type="EMBL" id="JACGXP010000005">
    <property type="protein sequence ID" value="MBA8991680.1"/>
    <property type="molecule type" value="Genomic_DNA"/>
</dbReference>
<reference evidence="3 4" key="1">
    <citation type="submission" date="2020-07" db="EMBL/GenBank/DDBJ databases">
        <title>Above-ground endophytic microbial communities from plants in different locations in the United States.</title>
        <authorList>
            <person name="Frank C."/>
        </authorList>
    </citation>
    <scope>NUCLEOTIDE SEQUENCE [LARGE SCALE GENOMIC DNA]</scope>
    <source>
        <strain evidence="3 4">WPL5_2</strain>
    </source>
</reference>
<feature type="domain" description="Spore protein YkvP/CgeB glycosyl transferase-like" evidence="2">
    <location>
        <begin position="499"/>
        <end position="636"/>
    </location>
</feature>
<protein>
    <recommendedName>
        <fullName evidence="2">Spore protein YkvP/CgeB glycosyl transferase-like domain-containing protein</fullName>
    </recommendedName>
</protein>
<evidence type="ECO:0000313" key="3">
    <source>
        <dbReference type="EMBL" id="MBA8991680.1"/>
    </source>
</evidence>
<name>A0AAW3TAF7_9MICO</name>
<feature type="region of interest" description="Disordered" evidence="1">
    <location>
        <begin position="180"/>
        <end position="209"/>
    </location>
</feature>
<accession>A0AAW3TAF7</accession>
<dbReference type="InterPro" id="IPR055259">
    <property type="entry name" value="YkvP/CgeB_Glyco_trans-like"/>
</dbReference>
<dbReference type="Proteomes" id="UP000590225">
    <property type="component" value="Unassembled WGS sequence"/>
</dbReference>
<gene>
    <name evidence="3" type="ORF">FHW23_002958</name>
</gene>
<dbReference type="RefSeq" id="WP_182516737.1">
    <property type="nucleotide sequence ID" value="NZ_JACGXP010000005.1"/>
</dbReference>
<dbReference type="Pfam" id="PF13524">
    <property type="entry name" value="Glyco_trans_1_2"/>
    <property type="match status" value="1"/>
</dbReference>
<dbReference type="AlphaFoldDB" id="A0AAW3TAF7"/>
<sequence length="647" mass="67995">MAIFRPRWLGRWGPSRRRDATSSLPDSVQEARPASATAASVVRVAGWDGALPVRADGVTVLLVSRSDRHDRLPPMVAAARLAFGPEVDVRAVGYRADASPLGSLPRGVPWVRRDPVDGIGSAINAGLAAGVRKVVVVVDSTVGVTDQDLQVLAEAGAHGVAQARIVMSDGSHRRGARLLRPGALPWTDDRSDDGAGDGAGDDPRPDTTDVSAAIDDARRRFDPVAPPTVFAGDQPALAMPGRALVPAPCLPDERMTLTAWTRAVADRTGGDVAVVWALERGVEAGRTVDQETVDAFTAWRDRAPEGDPVLVAGPPLPPWGARAVAPAFPPRSRSRSGSTGAQLTWSIKIAAPAGVDGDGWGDVHFAAELARALERLGQRVRVDRRDAHVREEDGTDDVTLVVRGLDRVPPNPASVNLLWVISHPDDVADTELRSFDAAFAAGPAWAAAATERSGVPVRTLLQATDPAVFRPGLRDTTGPDAGHVVFVGSTRGAARPVVSDAASLGVDLRVHGPGWADLVPPASLGEPSLSREEVARSYASARVVLNDHWPDMAAGGFVSNRVFDVLASGGVVVTDPVAGLAEVLDVPTLAVARSRDDLAALLDPARLWPSPVERAAVAARIAAEHSFDARAAVLLDAARTERARLRP</sequence>
<evidence type="ECO:0000259" key="2">
    <source>
        <dbReference type="Pfam" id="PF13524"/>
    </source>
</evidence>
<evidence type="ECO:0000256" key="1">
    <source>
        <dbReference type="SAM" id="MobiDB-lite"/>
    </source>
</evidence>
<evidence type="ECO:0000313" key="4">
    <source>
        <dbReference type="Proteomes" id="UP000590225"/>
    </source>
</evidence>
<comment type="caution">
    <text evidence="3">The sequence shown here is derived from an EMBL/GenBank/DDBJ whole genome shotgun (WGS) entry which is preliminary data.</text>
</comment>
<organism evidence="3 4">
    <name type="scientific">Curtobacterium pusillum</name>
    <dbReference type="NCBI Taxonomy" id="69373"/>
    <lineage>
        <taxon>Bacteria</taxon>
        <taxon>Bacillati</taxon>
        <taxon>Actinomycetota</taxon>
        <taxon>Actinomycetes</taxon>
        <taxon>Micrococcales</taxon>
        <taxon>Microbacteriaceae</taxon>
        <taxon>Curtobacterium</taxon>
    </lineage>
</organism>
<proteinExistence type="predicted"/>